<protein>
    <submittedName>
        <fullName evidence="3">CDS15</fullName>
    </submittedName>
</protein>
<dbReference type="EMBL" id="FP671138">
    <property type="protein sequence ID" value="CBH40903.1"/>
    <property type="molecule type" value="Genomic_DNA"/>
</dbReference>
<name>D3VQC9_MYCAA</name>
<proteinExistence type="predicted"/>
<sequence length="121" mass="13305">MNDSINTAGLTKLQSGIDSIINVVFGIFTGITVVIVIALLIWAMVKNQQEEDPMKRKQNTHKILWGAAALVLIVLAWGLTSFIRNTQGNTHATVNNTSQPSPGVARLLNIFTQPIYYNLKV</sequence>
<reference evidence="6" key="3">
    <citation type="journal article" date="2010" name="BMC Genomics">
        <title>Comparative genomic and proteomic analyses of two Mycoplasma agalactiae strains: clues to the macro- and micro-events that are shaping mycoplasma diversity.</title>
        <authorList>
            <person name="Nouvel L.X."/>
            <person name="Sirand-Pugnet P."/>
            <person name="Marenda M.S."/>
            <person name="Sagne E."/>
            <person name="Barbe V."/>
            <person name="Mangenot S."/>
            <person name="Schenowitz C."/>
            <person name="Jacob D."/>
            <person name="Barre A."/>
            <person name="Claverol S."/>
            <person name="Blanchard A."/>
            <person name="Citti C."/>
        </authorList>
    </citation>
    <scope>NUCLEOTIDE SEQUENCE [LARGE SCALE GENOMIC DNA]</scope>
    <source>
        <strain evidence="6">5632</strain>
    </source>
</reference>
<reference evidence="2" key="1">
    <citation type="journal article" date="2006" name="J. Bacteriol.">
        <title>A new integrative conjugative element occurs in Mycoplasma agalactiae as chromosomal and free circular forms.</title>
        <authorList>
            <person name="Marenda M."/>
            <person name="Barbe V."/>
            <person name="Gourgues G."/>
            <person name="Mangenot S."/>
            <person name="Sagne E."/>
            <person name="Citti C."/>
        </authorList>
    </citation>
    <scope>NUCLEOTIDE SEQUENCE</scope>
    <source>
        <strain evidence="2">5632</strain>
    </source>
</reference>
<dbReference type="Proteomes" id="UP000006902">
    <property type="component" value="Chromosome"/>
</dbReference>
<dbReference type="AlphaFoldDB" id="D3VQC9"/>
<evidence type="ECO:0000313" key="3">
    <source>
        <dbReference type="EMBL" id="CBH40523.1"/>
    </source>
</evidence>
<dbReference type="RefSeq" id="WP_013021938.1">
    <property type="nucleotide sequence ID" value="NC_013948.1"/>
</dbReference>
<feature type="transmembrane region" description="Helical" evidence="1">
    <location>
        <begin position="20"/>
        <end position="42"/>
    </location>
</feature>
<reference evidence="3" key="2">
    <citation type="submission" date="2009-11" db="EMBL/GenBank/DDBJ databases">
        <authorList>
            <person name="Prasad N."/>
            <person name="Shashidhara L.S."/>
        </authorList>
    </citation>
    <scope>NUCLEOTIDE SEQUENCE</scope>
    <source>
        <strain evidence="3">5632</strain>
    </source>
</reference>
<feature type="transmembrane region" description="Helical" evidence="1">
    <location>
        <begin position="63"/>
        <end position="83"/>
    </location>
</feature>
<evidence type="ECO:0000313" key="2">
    <source>
        <dbReference type="EMBL" id="CAJ32613.1"/>
    </source>
</evidence>
<organism evidence="3 6">
    <name type="scientific">Mycoplasmopsis agalactiae</name>
    <name type="common">Mycoplasma agalactiae</name>
    <dbReference type="NCBI Taxonomy" id="2110"/>
    <lineage>
        <taxon>Bacteria</taxon>
        <taxon>Bacillati</taxon>
        <taxon>Mycoplasmatota</taxon>
        <taxon>Mycoplasmoidales</taxon>
        <taxon>Metamycoplasmataceae</taxon>
        <taxon>Mycoplasmopsis</taxon>
    </lineage>
</organism>
<dbReference type="InterPro" id="IPR043993">
    <property type="entry name" value="T4SS_pilin"/>
</dbReference>
<dbReference type="KEGG" id="mal:MAGa4950"/>
<dbReference type="Pfam" id="PF18895">
    <property type="entry name" value="T4SS_pilin"/>
    <property type="match status" value="1"/>
</dbReference>
<accession>Q1IH57</accession>
<accession>D3VQC9</accession>
<dbReference type="OrthoDB" id="400677at2"/>
<dbReference type="EMBL" id="FP671138">
    <property type="protein sequence ID" value="CBH40705.1"/>
    <property type="molecule type" value="Genomic_DNA"/>
</dbReference>
<dbReference type="NCBIfam" id="NF045849">
    <property type="entry name" value="ICE_MMCAP2_0565"/>
    <property type="match status" value="1"/>
</dbReference>
<evidence type="ECO:0000313" key="6">
    <source>
        <dbReference type="Proteomes" id="UP000006902"/>
    </source>
</evidence>
<evidence type="ECO:0000256" key="1">
    <source>
        <dbReference type="SAM" id="Phobius"/>
    </source>
</evidence>
<dbReference type="KEGG" id="mal:MAGa3090"/>
<dbReference type="EMBL" id="FP671138">
    <property type="protein sequence ID" value="CBH40523.1"/>
    <property type="molecule type" value="Genomic_DNA"/>
</dbReference>
<gene>
    <name evidence="2" type="primary">cds15</name>
    <name evidence="3" type="ordered locus">MAGa3090</name>
    <name evidence="4" type="ordered locus">MAGa4950</name>
    <name evidence="5" type="ordered locus">MAGa7000</name>
</gene>
<evidence type="ECO:0000313" key="4">
    <source>
        <dbReference type="EMBL" id="CBH40705.1"/>
    </source>
</evidence>
<keyword evidence="1" id="KW-0812">Transmembrane</keyword>
<dbReference type="KEGG" id="mal:MAGa7000"/>
<keyword evidence="1" id="KW-0472">Membrane</keyword>
<dbReference type="eggNOG" id="ENOG5030N39">
    <property type="taxonomic scope" value="Bacteria"/>
</dbReference>
<dbReference type="EMBL" id="CT030003">
    <property type="protein sequence ID" value="CAJ32613.1"/>
    <property type="molecule type" value="Genomic_DNA"/>
</dbReference>
<keyword evidence="1" id="KW-1133">Transmembrane helix</keyword>
<evidence type="ECO:0000313" key="5">
    <source>
        <dbReference type="EMBL" id="CBH40903.1"/>
    </source>
</evidence>